<dbReference type="Proteomes" id="UP000006867">
    <property type="component" value="Chromosome"/>
</dbReference>
<gene>
    <name evidence="2" type="ordered locus">BATR1942_10055</name>
</gene>
<dbReference type="EMBL" id="CP002207">
    <property type="protein sequence ID" value="ADP32944.1"/>
    <property type="molecule type" value="Genomic_DNA"/>
</dbReference>
<name>A0ABN3ZAJ8_BACA1</name>
<reference evidence="2 3" key="1">
    <citation type="journal article" date="2011" name="Front. Microbiol.">
        <title>Genomic signatures of strain selection and enhancement in Bacillus atrophaeus var. globigii, a historical biowarfare simulant.</title>
        <authorList>
            <person name="Gibbons H.S."/>
            <person name="Broomall S.M."/>
            <person name="McNew L.A."/>
            <person name="Daligault H."/>
            <person name="Chapman C."/>
            <person name="Bruce D."/>
            <person name="Karavis M."/>
            <person name="Krepps M."/>
            <person name="McGregor P.A."/>
            <person name="Hong C."/>
            <person name="Park K.H."/>
            <person name="Akmal A."/>
            <person name="Feldman A."/>
            <person name="Lin J.S."/>
            <person name="Chang W.E."/>
            <person name="Higgs B.W."/>
            <person name="Demirev P."/>
            <person name="Lindquist J."/>
            <person name="Liem A."/>
            <person name="Fochler E."/>
            <person name="Read T.D."/>
            <person name="Tapia R."/>
            <person name="Johnson S."/>
            <person name="Bishop-Lilly K.A."/>
            <person name="Detter C."/>
            <person name="Han C."/>
            <person name="Sozhamannan S."/>
            <person name="Rosenzweig C.N."/>
            <person name="Skowronski E.W."/>
        </authorList>
    </citation>
    <scope>NUCLEOTIDE SEQUENCE [LARGE SCALE GENOMIC DNA]</scope>
    <source>
        <strain evidence="2 3">1942</strain>
    </source>
</reference>
<organism evidence="2 3">
    <name type="scientific">Bacillus atrophaeus (strain 1942)</name>
    <dbReference type="NCBI Taxonomy" id="720555"/>
    <lineage>
        <taxon>Bacteria</taxon>
        <taxon>Bacillati</taxon>
        <taxon>Bacillota</taxon>
        <taxon>Bacilli</taxon>
        <taxon>Bacillales</taxon>
        <taxon>Bacillaceae</taxon>
        <taxon>Bacillus</taxon>
    </lineage>
</organism>
<keyword evidence="3" id="KW-1185">Reference proteome</keyword>
<sequence length="69" mass="7967">MSKSSAKKKRAHLLRNGGRDASLSRGLAPSFSTHVRKTKSKKDRLERSRHKGRNPYDRYLDNHKDFLCA</sequence>
<proteinExistence type="predicted"/>
<evidence type="ECO:0000313" key="3">
    <source>
        <dbReference type="Proteomes" id="UP000006867"/>
    </source>
</evidence>
<feature type="region of interest" description="Disordered" evidence="1">
    <location>
        <begin position="1"/>
        <end position="59"/>
    </location>
</feature>
<feature type="compositionally biased region" description="Basic residues" evidence="1">
    <location>
        <begin position="1"/>
        <end position="13"/>
    </location>
</feature>
<dbReference type="RefSeq" id="WP_003325563.1">
    <property type="nucleotide sequence ID" value="NC_014639.1"/>
</dbReference>
<evidence type="ECO:0000313" key="2">
    <source>
        <dbReference type="EMBL" id="ADP32944.1"/>
    </source>
</evidence>
<accession>A0ABN3ZAJ8</accession>
<protein>
    <submittedName>
        <fullName evidence="2">YqkK</fullName>
    </submittedName>
</protein>
<evidence type="ECO:0000256" key="1">
    <source>
        <dbReference type="SAM" id="MobiDB-lite"/>
    </source>
</evidence>
<feature type="compositionally biased region" description="Basic residues" evidence="1">
    <location>
        <begin position="34"/>
        <end position="53"/>
    </location>
</feature>